<keyword evidence="6" id="KW-1185">Reference proteome</keyword>
<keyword evidence="2" id="KW-0238">DNA-binding</keyword>
<dbReference type="GO" id="GO:0003677">
    <property type="term" value="F:DNA binding"/>
    <property type="evidence" value="ECO:0007669"/>
    <property type="project" value="UniProtKB-KW"/>
</dbReference>
<dbReference type="SMART" id="SM00347">
    <property type="entry name" value="HTH_MARR"/>
    <property type="match status" value="1"/>
</dbReference>
<proteinExistence type="predicted"/>
<dbReference type="PANTHER" id="PTHR42756:SF1">
    <property type="entry name" value="TRANSCRIPTIONAL REPRESSOR OF EMRAB OPERON"/>
    <property type="match status" value="1"/>
</dbReference>
<name>A0A926HV21_9FIRM</name>
<dbReference type="GO" id="GO:0003700">
    <property type="term" value="F:DNA-binding transcription factor activity"/>
    <property type="evidence" value="ECO:0007669"/>
    <property type="project" value="InterPro"/>
</dbReference>
<comment type="caution">
    <text evidence="5">The sequence shown here is derived from an EMBL/GenBank/DDBJ whole genome shotgun (WGS) entry which is preliminary data.</text>
</comment>
<keyword evidence="1" id="KW-0805">Transcription regulation</keyword>
<dbReference type="Pfam" id="PF01047">
    <property type="entry name" value="MarR"/>
    <property type="match status" value="1"/>
</dbReference>
<dbReference type="RefSeq" id="WP_249300383.1">
    <property type="nucleotide sequence ID" value="NZ_JACRSP010000003.1"/>
</dbReference>
<dbReference type="AlphaFoldDB" id="A0A926HV21"/>
<evidence type="ECO:0000256" key="1">
    <source>
        <dbReference type="ARBA" id="ARBA00023015"/>
    </source>
</evidence>
<dbReference type="Proteomes" id="UP000620366">
    <property type="component" value="Unassembled WGS sequence"/>
</dbReference>
<dbReference type="SUPFAM" id="SSF46785">
    <property type="entry name" value="Winged helix' DNA-binding domain"/>
    <property type="match status" value="1"/>
</dbReference>
<dbReference type="PANTHER" id="PTHR42756">
    <property type="entry name" value="TRANSCRIPTIONAL REGULATOR, MARR"/>
    <property type="match status" value="1"/>
</dbReference>
<evidence type="ECO:0000256" key="2">
    <source>
        <dbReference type="ARBA" id="ARBA00023125"/>
    </source>
</evidence>
<evidence type="ECO:0000313" key="6">
    <source>
        <dbReference type="Proteomes" id="UP000620366"/>
    </source>
</evidence>
<protein>
    <submittedName>
        <fullName evidence="5">MarR family transcriptional regulator</fullName>
    </submittedName>
</protein>
<dbReference type="PRINTS" id="PR00598">
    <property type="entry name" value="HTHMARR"/>
</dbReference>
<organism evidence="5 6">
    <name type="scientific">Feifania hominis</name>
    <dbReference type="NCBI Taxonomy" id="2763660"/>
    <lineage>
        <taxon>Bacteria</taxon>
        <taxon>Bacillati</taxon>
        <taxon>Bacillota</taxon>
        <taxon>Clostridia</taxon>
        <taxon>Eubacteriales</taxon>
        <taxon>Feifaniaceae</taxon>
        <taxon>Feifania</taxon>
    </lineage>
</organism>
<dbReference type="EMBL" id="JACRSP010000003">
    <property type="protein sequence ID" value="MBC8536540.1"/>
    <property type="molecule type" value="Genomic_DNA"/>
</dbReference>
<reference evidence="5" key="1">
    <citation type="submission" date="2020-08" db="EMBL/GenBank/DDBJ databases">
        <title>Genome public.</title>
        <authorList>
            <person name="Liu C."/>
            <person name="Sun Q."/>
        </authorList>
    </citation>
    <scope>NUCLEOTIDE SEQUENCE</scope>
    <source>
        <strain evidence="5">BX7</strain>
    </source>
</reference>
<feature type="domain" description="HTH marR-type" evidence="4">
    <location>
        <begin position="1"/>
        <end position="136"/>
    </location>
</feature>
<dbReference type="InterPro" id="IPR036390">
    <property type="entry name" value="WH_DNA-bd_sf"/>
</dbReference>
<accession>A0A926HV21</accession>
<evidence type="ECO:0000256" key="3">
    <source>
        <dbReference type="ARBA" id="ARBA00023163"/>
    </source>
</evidence>
<dbReference type="InterPro" id="IPR000835">
    <property type="entry name" value="HTH_MarR-typ"/>
</dbReference>
<evidence type="ECO:0000313" key="5">
    <source>
        <dbReference type="EMBL" id="MBC8536540.1"/>
    </source>
</evidence>
<dbReference type="Gene3D" id="1.10.10.10">
    <property type="entry name" value="Winged helix-like DNA-binding domain superfamily/Winged helix DNA-binding domain"/>
    <property type="match status" value="1"/>
</dbReference>
<gene>
    <name evidence="5" type="ORF">H8695_07570</name>
</gene>
<keyword evidence="3" id="KW-0804">Transcription</keyword>
<evidence type="ECO:0000259" key="4">
    <source>
        <dbReference type="PROSITE" id="PS50995"/>
    </source>
</evidence>
<dbReference type="InterPro" id="IPR036388">
    <property type="entry name" value="WH-like_DNA-bd_sf"/>
</dbReference>
<sequence>MDWDNTVQAPMMQIFRLYFQIAFHRMEKLGIHPGQVPLFQALAAHDGQSQRELADSLCIKQSTMTVMIQRLERSGFVERRADEHDQRVSRVYLTDAGRDIAAQCAQILHGIQQQLLEGFTPEEIILMRRFSKQIKENLVRAAEAAQRGGRP</sequence>
<dbReference type="PROSITE" id="PS50995">
    <property type="entry name" value="HTH_MARR_2"/>
    <property type="match status" value="1"/>
</dbReference>